<dbReference type="OrthoDB" id="309640at2759"/>
<sequence>MQIVSTPNAVPPLPIFSQATISKGHVFVSGNIGCTADLVVVEGGVKAETRVALENVSKVLAAAGSSLARIVKANVYLIDFKSDF</sequence>
<dbReference type="CDD" id="cd00448">
    <property type="entry name" value="YjgF_YER057c_UK114_family"/>
    <property type="match status" value="1"/>
</dbReference>
<dbReference type="AlphaFoldDB" id="A0A4Y9Y642"/>
<dbReference type="EMBL" id="SEOQ01000725">
    <property type="protein sequence ID" value="TFY57795.1"/>
    <property type="molecule type" value="Genomic_DNA"/>
</dbReference>
<dbReference type="Gene3D" id="3.30.1330.40">
    <property type="entry name" value="RutC-like"/>
    <property type="match status" value="1"/>
</dbReference>
<proteinExistence type="predicted"/>
<feature type="non-terminal residue" evidence="1">
    <location>
        <position position="84"/>
    </location>
</feature>
<dbReference type="GO" id="GO:0005829">
    <property type="term" value="C:cytosol"/>
    <property type="evidence" value="ECO:0007669"/>
    <property type="project" value="TreeGrafter"/>
</dbReference>
<name>A0A4Y9Y642_9AGAM</name>
<evidence type="ECO:0000313" key="1">
    <source>
        <dbReference type="EMBL" id="TFY57795.1"/>
    </source>
</evidence>
<comment type="caution">
    <text evidence="1">The sequence shown here is derived from an EMBL/GenBank/DDBJ whole genome shotgun (WGS) entry which is preliminary data.</text>
</comment>
<dbReference type="Proteomes" id="UP000298327">
    <property type="component" value="Unassembled WGS sequence"/>
</dbReference>
<dbReference type="PANTHER" id="PTHR11803">
    <property type="entry name" value="2-IMINOBUTANOATE/2-IMINOPROPANOATE DEAMINASE RIDA"/>
    <property type="match status" value="1"/>
</dbReference>
<dbReference type="PANTHER" id="PTHR11803:SF42">
    <property type="entry name" value="MMF1"/>
    <property type="match status" value="1"/>
</dbReference>
<dbReference type="GO" id="GO:0005739">
    <property type="term" value="C:mitochondrion"/>
    <property type="evidence" value="ECO:0007669"/>
    <property type="project" value="TreeGrafter"/>
</dbReference>
<dbReference type="SUPFAM" id="SSF55298">
    <property type="entry name" value="YjgF-like"/>
    <property type="match status" value="1"/>
</dbReference>
<dbReference type="GO" id="GO:0019239">
    <property type="term" value="F:deaminase activity"/>
    <property type="evidence" value="ECO:0007669"/>
    <property type="project" value="TreeGrafter"/>
</dbReference>
<gene>
    <name evidence="1" type="ORF">EVG20_g8399</name>
</gene>
<dbReference type="STRING" id="205917.A0A4Y9Y642"/>
<evidence type="ECO:0000313" key="2">
    <source>
        <dbReference type="Proteomes" id="UP000298327"/>
    </source>
</evidence>
<dbReference type="InterPro" id="IPR006175">
    <property type="entry name" value="YjgF/YER057c/UK114"/>
</dbReference>
<keyword evidence="2" id="KW-1185">Reference proteome</keyword>
<dbReference type="Pfam" id="PF01042">
    <property type="entry name" value="Ribonuc_L-PSP"/>
    <property type="match status" value="1"/>
</dbReference>
<reference evidence="1 2" key="1">
    <citation type="submission" date="2019-02" db="EMBL/GenBank/DDBJ databases">
        <title>Genome sequencing of the rare red list fungi Dentipellis fragilis.</title>
        <authorList>
            <person name="Buettner E."/>
            <person name="Kellner H."/>
        </authorList>
    </citation>
    <scope>NUCLEOTIDE SEQUENCE [LARGE SCALE GENOMIC DNA]</scope>
    <source>
        <strain evidence="1 2">DSM 105465</strain>
    </source>
</reference>
<dbReference type="InterPro" id="IPR035959">
    <property type="entry name" value="RutC-like_sf"/>
</dbReference>
<protein>
    <submittedName>
        <fullName evidence="1">Uncharacterized protein</fullName>
    </submittedName>
</protein>
<organism evidence="1 2">
    <name type="scientific">Dentipellis fragilis</name>
    <dbReference type="NCBI Taxonomy" id="205917"/>
    <lineage>
        <taxon>Eukaryota</taxon>
        <taxon>Fungi</taxon>
        <taxon>Dikarya</taxon>
        <taxon>Basidiomycota</taxon>
        <taxon>Agaricomycotina</taxon>
        <taxon>Agaricomycetes</taxon>
        <taxon>Russulales</taxon>
        <taxon>Hericiaceae</taxon>
        <taxon>Dentipellis</taxon>
    </lineage>
</organism>
<accession>A0A4Y9Y642</accession>